<dbReference type="Pfam" id="PF20908">
    <property type="entry name" value="UfSP2_N"/>
    <property type="match status" value="1"/>
</dbReference>
<keyword evidence="12" id="KW-1185">Reference proteome</keyword>
<dbReference type="Gene3D" id="3.90.70.130">
    <property type="match status" value="1"/>
</dbReference>
<reference evidence="13" key="1">
    <citation type="submission" date="2022-11" db="UniProtKB">
        <authorList>
            <consortium name="WormBaseParasite"/>
        </authorList>
    </citation>
    <scope>IDENTIFICATION</scope>
</reference>
<evidence type="ECO:0000256" key="5">
    <source>
        <dbReference type="ARBA" id="ARBA00022807"/>
    </source>
</evidence>
<protein>
    <recommendedName>
        <fullName evidence="8">Ufm1-specific protease</fullName>
    </recommendedName>
    <alternativeName>
        <fullName evidence="9">Odorant response abnormal protein 8</fullName>
    </alternativeName>
</protein>
<keyword evidence="5" id="KW-0788">Thiol protease</keyword>
<keyword evidence="4" id="KW-0378">Hydrolase</keyword>
<evidence type="ECO:0000256" key="6">
    <source>
        <dbReference type="ARBA" id="ARBA00056938"/>
    </source>
</evidence>
<evidence type="ECO:0000259" key="11">
    <source>
        <dbReference type="Pfam" id="PF20908"/>
    </source>
</evidence>
<feature type="domain" description="UFSP2 second" evidence="11">
    <location>
        <begin position="150"/>
        <end position="334"/>
    </location>
</feature>
<evidence type="ECO:0000256" key="9">
    <source>
        <dbReference type="ARBA" id="ARBA00076114"/>
    </source>
</evidence>
<dbReference type="InterPro" id="IPR049387">
    <property type="entry name" value="UFSP2-like_2nd"/>
</dbReference>
<evidence type="ECO:0000256" key="3">
    <source>
        <dbReference type="ARBA" id="ARBA00022786"/>
    </source>
</evidence>
<sequence length="547" mass="62303">IGIIGLWKSDTESDISVISEWEETIVLAHNAQNNRLLIITESFHSENLSSSSALLFICEQKMPCFYCNVTMELATDDLNIDSMVSIRSKFSLNLEMESSGNEKIELALKKLESRFDVSSSEENDKSTRILSNVYKHGNFLIADDASSSYAFPENLNYDTATLLDLLKLQNIEGEKKSRRKSFSFVKDHLDFSLLQNITPKHDPESVKYIPIIHHEIAEFTKTTLPVTFLPLSICSVYTPLCELPILLNEAVLRQIKCARLSLFASFNETSDLVILRPYTFCLSNFGHFLTIYYPSNSTDESLESCRQQIIREWNLPSDRPTVRKNNTFCFPDETGNCLRNVHLEVGTSGSSRRIQATVYGNYQYHHYMQDNFDDKGWGCAYRSFQTIWSWFLLQGYTAKPVPSHGQIQQALIDIGDRPQNFFGTKQWIGSLELSYCLSHLLQVESKILNVSSGSELTQKVRELIAHFEIEGTPIMIGGGVLAHTILGVHFCEETGDVKYLVLDPHYVGEENAKTIVDKGWCGWKPSSFWTSDTFYNLLLPQRPKNMF</sequence>
<dbReference type="Pfam" id="PF07910">
    <property type="entry name" value="Peptidase_C78"/>
    <property type="match status" value="1"/>
</dbReference>
<evidence type="ECO:0000313" key="13">
    <source>
        <dbReference type="WBParaSite" id="nRc.2.0.1.t40680-RA"/>
    </source>
</evidence>
<dbReference type="InterPro" id="IPR012462">
    <property type="entry name" value="UFSP1/2_DUB_cat"/>
</dbReference>
<dbReference type="PANTHER" id="PTHR48153">
    <property type="entry name" value="UFM1-SPECIFIC PROTEASE 2"/>
    <property type="match status" value="1"/>
</dbReference>
<organism evidence="12 13">
    <name type="scientific">Romanomermis culicivorax</name>
    <name type="common">Nematode worm</name>
    <dbReference type="NCBI Taxonomy" id="13658"/>
    <lineage>
        <taxon>Eukaryota</taxon>
        <taxon>Metazoa</taxon>
        <taxon>Ecdysozoa</taxon>
        <taxon>Nematoda</taxon>
        <taxon>Enoplea</taxon>
        <taxon>Dorylaimia</taxon>
        <taxon>Mermithida</taxon>
        <taxon>Mermithoidea</taxon>
        <taxon>Mermithidae</taxon>
        <taxon>Romanomermis</taxon>
    </lineage>
</organism>
<comment type="function">
    <text evidence="6">Thiol protease which recognizes and hydrolyzes the peptide bond at the C-terminal Gly of ufm-1, a ubiquitin-like modifier protein bound to a number of target proteins. Required, with oct-4, for the localization of a subset of 7 transmembrane domain odorant receptors, including odr-10, to the cilia of olfactory neurons AWA and AWC. Operates in aggregation behavior, and responses to oxygen levels.</text>
</comment>
<evidence type="ECO:0000259" key="10">
    <source>
        <dbReference type="Pfam" id="PF07910"/>
    </source>
</evidence>
<dbReference type="Proteomes" id="UP000887565">
    <property type="component" value="Unplaced"/>
</dbReference>
<dbReference type="GO" id="GO:0005634">
    <property type="term" value="C:nucleus"/>
    <property type="evidence" value="ECO:0007669"/>
    <property type="project" value="TreeGrafter"/>
</dbReference>
<dbReference type="FunFam" id="3.90.70.130:FF:000001">
    <property type="entry name" value="Probable Ufm1-specific protease 2"/>
    <property type="match status" value="1"/>
</dbReference>
<feature type="domain" description="UFSP1/2/DUB catalytic" evidence="10">
    <location>
        <begin position="355"/>
        <end position="538"/>
    </location>
</feature>
<dbReference type="WBParaSite" id="nRc.2.0.1.t40680-RA">
    <property type="protein sequence ID" value="nRc.2.0.1.t40680-RA"/>
    <property type="gene ID" value="nRc.2.0.1.g40680"/>
</dbReference>
<comment type="subunit">
    <text evidence="7">Interacts with odr-4.</text>
</comment>
<proteinExistence type="inferred from homology"/>
<dbReference type="InterPro" id="IPR038765">
    <property type="entry name" value="Papain-like_cys_pep_sf"/>
</dbReference>
<name>A0A915KRG4_ROMCU</name>
<dbReference type="PANTHER" id="PTHR48153:SF2">
    <property type="entry name" value="UFM1-SPECIFIC PROTEASE 2"/>
    <property type="match status" value="1"/>
</dbReference>
<dbReference type="GO" id="GO:0071567">
    <property type="term" value="F:deUFMylase activity"/>
    <property type="evidence" value="ECO:0007669"/>
    <property type="project" value="TreeGrafter"/>
</dbReference>
<evidence type="ECO:0000256" key="8">
    <source>
        <dbReference type="ARBA" id="ARBA00073057"/>
    </source>
</evidence>
<evidence type="ECO:0000256" key="2">
    <source>
        <dbReference type="ARBA" id="ARBA00022670"/>
    </source>
</evidence>
<keyword evidence="2" id="KW-0645">Protease</keyword>
<accession>A0A915KRG4</accession>
<dbReference type="SUPFAM" id="SSF54001">
    <property type="entry name" value="Cysteine proteinases"/>
    <property type="match status" value="1"/>
</dbReference>
<dbReference type="AlphaFoldDB" id="A0A915KRG4"/>
<evidence type="ECO:0000256" key="7">
    <source>
        <dbReference type="ARBA" id="ARBA00064300"/>
    </source>
</evidence>
<dbReference type="GO" id="GO:0005783">
    <property type="term" value="C:endoplasmic reticulum"/>
    <property type="evidence" value="ECO:0007669"/>
    <property type="project" value="TreeGrafter"/>
</dbReference>
<comment type="similarity">
    <text evidence="1">Belongs to the peptidase C78 family.</text>
</comment>
<evidence type="ECO:0000313" key="12">
    <source>
        <dbReference type="Proteomes" id="UP000887565"/>
    </source>
</evidence>
<evidence type="ECO:0000256" key="1">
    <source>
        <dbReference type="ARBA" id="ARBA00008552"/>
    </source>
</evidence>
<evidence type="ECO:0000256" key="4">
    <source>
        <dbReference type="ARBA" id="ARBA00022801"/>
    </source>
</evidence>
<dbReference type="GO" id="GO:0006508">
    <property type="term" value="P:proteolysis"/>
    <property type="evidence" value="ECO:0007669"/>
    <property type="project" value="UniProtKB-KW"/>
</dbReference>
<keyword evidence="3" id="KW-0833">Ubl conjugation pathway</keyword>